<feature type="transmembrane region" description="Helical" evidence="1">
    <location>
        <begin position="314"/>
        <end position="334"/>
    </location>
</feature>
<reference evidence="3" key="3">
    <citation type="submission" date="2016-03" db="UniProtKB">
        <authorList>
            <consortium name="EnsemblProtists"/>
        </authorList>
    </citation>
    <scope>IDENTIFICATION</scope>
</reference>
<dbReference type="RefSeq" id="XP_005825698.1">
    <property type="nucleotide sequence ID" value="XM_005825641.1"/>
</dbReference>
<sequence length="339" mass="37400">MGSLALAMLLMIVSILIRLEGRRAILLQVLVVIGSTLKVCWDRIFEYVKQELDAANCPGGDVPFTDWVGVVSRISDCNTERWLDQPSGQIFLKAYQLVTADASGWFWSQVLLTLVTPLFLHLHVNRVALKRWERVAITGVGLLGAICSAFSAALLLLNILHSRKTILRSRKDVEDERKGCSEVRVSPLVIASGFLSLLCVFFFLPKTVNTDSTAFTFFLLLLHLSLLAPSLDATPWSPLKDSRQFSRRKLFLAVGICSAFLHLEALLSSLHKSSGPSFFSAALANPCQTSIFADAMLSTGFVLLYMLSMSGMGAFKYVALAPLLGPGAMLSFYLREQKF</sequence>
<dbReference type="KEGG" id="gtt:GUITHDRAFT_144105"/>
<organism evidence="2">
    <name type="scientific">Guillardia theta (strain CCMP2712)</name>
    <name type="common">Cryptophyte</name>
    <dbReference type="NCBI Taxonomy" id="905079"/>
    <lineage>
        <taxon>Eukaryota</taxon>
        <taxon>Cryptophyceae</taxon>
        <taxon>Pyrenomonadales</taxon>
        <taxon>Geminigeraceae</taxon>
        <taxon>Guillardia</taxon>
    </lineage>
</organism>
<dbReference type="AlphaFoldDB" id="L1IR32"/>
<evidence type="ECO:0000313" key="2">
    <source>
        <dbReference type="EMBL" id="EKX38718.1"/>
    </source>
</evidence>
<feature type="transmembrane region" description="Helical" evidence="1">
    <location>
        <begin position="250"/>
        <end position="270"/>
    </location>
</feature>
<protein>
    <submittedName>
        <fullName evidence="2 3">Uncharacterized protein</fullName>
    </submittedName>
</protein>
<feature type="transmembrane region" description="Helical" evidence="1">
    <location>
        <begin position="136"/>
        <end position="160"/>
    </location>
</feature>
<keyword evidence="1" id="KW-0472">Membrane</keyword>
<dbReference type="EMBL" id="JH993046">
    <property type="protein sequence ID" value="EKX38718.1"/>
    <property type="molecule type" value="Genomic_DNA"/>
</dbReference>
<accession>L1IR32</accession>
<keyword evidence="1" id="KW-1133">Transmembrane helix</keyword>
<proteinExistence type="predicted"/>
<dbReference type="GeneID" id="17295384"/>
<keyword evidence="1" id="KW-0812">Transmembrane</keyword>
<gene>
    <name evidence="2" type="ORF">GUITHDRAFT_144105</name>
</gene>
<feature type="transmembrane region" description="Helical" evidence="1">
    <location>
        <begin position="212"/>
        <end position="230"/>
    </location>
</feature>
<reference evidence="2 4" key="1">
    <citation type="journal article" date="2012" name="Nature">
        <title>Algal genomes reveal evolutionary mosaicism and the fate of nucleomorphs.</title>
        <authorList>
            <consortium name="DOE Joint Genome Institute"/>
            <person name="Curtis B.A."/>
            <person name="Tanifuji G."/>
            <person name="Burki F."/>
            <person name="Gruber A."/>
            <person name="Irimia M."/>
            <person name="Maruyama S."/>
            <person name="Arias M.C."/>
            <person name="Ball S.G."/>
            <person name="Gile G.H."/>
            <person name="Hirakawa Y."/>
            <person name="Hopkins J.F."/>
            <person name="Kuo A."/>
            <person name="Rensing S.A."/>
            <person name="Schmutz J."/>
            <person name="Symeonidi A."/>
            <person name="Elias M."/>
            <person name="Eveleigh R.J."/>
            <person name="Herman E.K."/>
            <person name="Klute M.J."/>
            <person name="Nakayama T."/>
            <person name="Obornik M."/>
            <person name="Reyes-Prieto A."/>
            <person name="Armbrust E.V."/>
            <person name="Aves S.J."/>
            <person name="Beiko R.G."/>
            <person name="Coutinho P."/>
            <person name="Dacks J.B."/>
            <person name="Durnford D.G."/>
            <person name="Fast N.M."/>
            <person name="Green B.R."/>
            <person name="Grisdale C.J."/>
            <person name="Hempel F."/>
            <person name="Henrissat B."/>
            <person name="Hoppner M.P."/>
            <person name="Ishida K."/>
            <person name="Kim E."/>
            <person name="Koreny L."/>
            <person name="Kroth P.G."/>
            <person name="Liu Y."/>
            <person name="Malik S.B."/>
            <person name="Maier U.G."/>
            <person name="McRose D."/>
            <person name="Mock T."/>
            <person name="Neilson J.A."/>
            <person name="Onodera N.T."/>
            <person name="Poole A.M."/>
            <person name="Pritham E.J."/>
            <person name="Richards T.A."/>
            <person name="Rocap G."/>
            <person name="Roy S.W."/>
            <person name="Sarai C."/>
            <person name="Schaack S."/>
            <person name="Shirato S."/>
            <person name="Slamovits C.H."/>
            <person name="Spencer D.F."/>
            <person name="Suzuki S."/>
            <person name="Worden A.Z."/>
            <person name="Zauner S."/>
            <person name="Barry K."/>
            <person name="Bell C."/>
            <person name="Bharti A.K."/>
            <person name="Crow J.A."/>
            <person name="Grimwood J."/>
            <person name="Kramer R."/>
            <person name="Lindquist E."/>
            <person name="Lucas S."/>
            <person name="Salamov A."/>
            <person name="McFadden G.I."/>
            <person name="Lane C.E."/>
            <person name="Keeling P.J."/>
            <person name="Gray M.W."/>
            <person name="Grigoriev I.V."/>
            <person name="Archibald J.M."/>
        </authorList>
    </citation>
    <scope>NUCLEOTIDE SEQUENCE</scope>
    <source>
        <strain evidence="2 4">CCMP2712</strain>
    </source>
</reference>
<evidence type="ECO:0000313" key="4">
    <source>
        <dbReference type="Proteomes" id="UP000011087"/>
    </source>
</evidence>
<dbReference type="PaxDb" id="55529-EKX38718"/>
<dbReference type="Proteomes" id="UP000011087">
    <property type="component" value="Unassembled WGS sequence"/>
</dbReference>
<name>L1IR32_GUITC</name>
<keyword evidence="4" id="KW-1185">Reference proteome</keyword>
<dbReference type="HOGENOM" id="CLU_820033_0_0_1"/>
<dbReference type="EnsemblProtists" id="EKX38718">
    <property type="protein sequence ID" value="EKX38718"/>
    <property type="gene ID" value="GUITHDRAFT_144105"/>
</dbReference>
<feature type="transmembrane region" description="Helical" evidence="1">
    <location>
        <begin position="105"/>
        <end position="124"/>
    </location>
</feature>
<evidence type="ECO:0000256" key="1">
    <source>
        <dbReference type="SAM" id="Phobius"/>
    </source>
</evidence>
<evidence type="ECO:0000313" key="3">
    <source>
        <dbReference type="EnsemblProtists" id="EKX38718"/>
    </source>
</evidence>
<reference evidence="4" key="2">
    <citation type="submission" date="2012-11" db="EMBL/GenBank/DDBJ databases">
        <authorList>
            <person name="Kuo A."/>
            <person name="Curtis B.A."/>
            <person name="Tanifuji G."/>
            <person name="Burki F."/>
            <person name="Gruber A."/>
            <person name="Irimia M."/>
            <person name="Maruyama S."/>
            <person name="Arias M.C."/>
            <person name="Ball S.G."/>
            <person name="Gile G.H."/>
            <person name="Hirakawa Y."/>
            <person name="Hopkins J.F."/>
            <person name="Rensing S.A."/>
            <person name="Schmutz J."/>
            <person name="Symeonidi A."/>
            <person name="Elias M."/>
            <person name="Eveleigh R.J."/>
            <person name="Herman E.K."/>
            <person name="Klute M.J."/>
            <person name="Nakayama T."/>
            <person name="Obornik M."/>
            <person name="Reyes-Prieto A."/>
            <person name="Armbrust E.V."/>
            <person name="Aves S.J."/>
            <person name="Beiko R.G."/>
            <person name="Coutinho P."/>
            <person name="Dacks J.B."/>
            <person name="Durnford D.G."/>
            <person name="Fast N.M."/>
            <person name="Green B.R."/>
            <person name="Grisdale C."/>
            <person name="Hempe F."/>
            <person name="Henrissat B."/>
            <person name="Hoppner M.P."/>
            <person name="Ishida K.-I."/>
            <person name="Kim E."/>
            <person name="Koreny L."/>
            <person name="Kroth P.G."/>
            <person name="Liu Y."/>
            <person name="Malik S.-B."/>
            <person name="Maier U.G."/>
            <person name="McRose D."/>
            <person name="Mock T."/>
            <person name="Neilson J.A."/>
            <person name="Onodera N.T."/>
            <person name="Poole A.M."/>
            <person name="Pritham E.J."/>
            <person name="Richards T.A."/>
            <person name="Rocap G."/>
            <person name="Roy S.W."/>
            <person name="Sarai C."/>
            <person name="Schaack S."/>
            <person name="Shirato S."/>
            <person name="Slamovits C.H."/>
            <person name="Spencer D.F."/>
            <person name="Suzuki S."/>
            <person name="Worden A.Z."/>
            <person name="Zauner S."/>
            <person name="Barry K."/>
            <person name="Bell C."/>
            <person name="Bharti A.K."/>
            <person name="Crow J.A."/>
            <person name="Grimwood J."/>
            <person name="Kramer R."/>
            <person name="Lindquist E."/>
            <person name="Lucas S."/>
            <person name="Salamov A."/>
            <person name="McFadden G.I."/>
            <person name="Lane C.E."/>
            <person name="Keeling P.J."/>
            <person name="Gray M.W."/>
            <person name="Grigoriev I.V."/>
            <person name="Archibald J.M."/>
        </authorList>
    </citation>
    <scope>NUCLEOTIDE SEQUENCE</scope>
    <source>
        <strain evidence="4">CCMP2712</strain>
    </source>
</reference>
<feature type="transmembrane region" description="Helical" evidence="1">
    <location>
        <begin position="185"/>
        <end position="205"/>
    </location>
</feature>